<sequence>MGTARLSTPYRLLSYGYDTSVDETKPMEHVVHDFLRRLSDLREDTETEMLPILFIAHSLGGILLKSALAISYDTHDAISNALATAFFFGVPSNYVRDYERVATEEVDDAAQTPLMRALRQDLLFLGSTNVKFDEAGLPVKYRCQYFLESAGEVGMRELEEGELARLPSQDKVKLSKGHGPMIWYSRRDEPDYQRVVACVKAAVERLLADPTTVL</sequence>
<proteinExistence type="predicted"/>
<protein>
    <recommendedName>
        <fullName evidence="3">DUF676 domain-containing protein</fullName>
    </recommendedName>
</protein>
<dbReference type="HOGENOM" id="CLU_1289597_0_0_1"/>
<dbReference type="InParanoid" id="D8Q448"/>
<dbReference type="OrthoDB" id="3246270at2759"/>
<name>D8Q448_SCHCM</name>
<gene>
    <name evidence="1" type="ORF">SCHCODRAFT_108770</name>
</gene>
<dbReference type="VEuPathDB" id="FungiDB:SCHCODRAFT_02689048"/>
<dbReference type="AlphaFoldDB" id="D8Q448"/>
<evidence type="ECO:0000313" key="2">
    <source>
        <dbReference type="Proteomes" id="UP000007431"/>
    </source>
</evidence>
<dbReference type="EMBL" id="GL377306">
    <property type="protein sequence ID" value="EFI96736.1"/>
    <property type="molecule type" value="Genomic_DNA"/>
</dbReference>
<evidence type="ECO:0008006" key="3">
    <source>
        <dbReference type="Google" id="ProtNLM"/>
    </source>
</evidence>
<organism evidence="2">
    <name type="scientific">Schizophyllum commune (strain H4-8 / FGSC 9210)</name>
    <name type="common">Split gill fungus</name>
    <dbReference type="NCBI Taxonomy" id="578458"/>
    <lineage>
        <taxon>Eukaryota</taxon>
        <taxon>Fungi</taxon>
        <taxon>Dikarya</taxon>
        <taxon>Basidiomycota</taxon>
        <taxon>Agaricomycotina</taxon>
        <taxon>Agaricomycetes</taxon>
        <taxon>Agaricomycetidae</taxon>
        <taxon>Agaricales</taxon>
        <taxon>Schizophyllaceae</taxon>
        <taxon>Schizophyllum</taxon>
    </lineage>
</organism>
<dbReference type="KEGG" id="scm:SCHCO_02689048"/>
<dbReference type="GeneID" id="9596155"/>
<dbReference type="eggNOG" id="ENOG502SQI8">
    <property type="taxonomic scope" value="Eukaryota"/>
</dbReference>
<dbReference type="OMA" id="CAHSFGG"/>
<dbReference type="Proteomes" id="UP000007431">
    <property type="component" value="Unassembled WGS sequence"/>
</dbReference>
<evidence type="ECO:0000313" key="1">
    <source>
        <dbReference type="EMBL" id="EFI96736.1"/>
    </source>
</evidence>
<dbReference type="RefSeq" id="XP_003031639.1">
    <property type="nucleotide sequence ID" value="XM_003031593.1"/>
</dbReference>
<keyword evidence="2" id="KW-1185">Reference proteome</keyword>
<reference evidence="1 2" key="1">
    <citation type="journal article" date="2010" name="Nat. Biotechnol.">
        <title>Genome sequence of the model mushroom Schizophyllum commune.</title>
        <authorList>
            <person name="Ohm R.A."/>
            <person name="de Jong J.F."/>
            <person name="Lugones L.G."/>
            <person name="Aerts A."/>
            <person name="Kothe E."/>
            <person name="Stajich J.E."/>
            <person name="de Vries R.P."/>
            <person name="Record E."/>
            <person name="Levasseur A."/>
            <person name="Baker S.E."/>
            <person name="Bartholomew K.A."/>
            <person name="Coutinho P.M."/>
            <person name="Erdmann S."/>
            <person name="Fowler T.J."/>
            <person name="Gathman A.C."/>
            <person name="Lombard V."/>
            <person name="Henrissat B."/>
            <person name="Knabe N."/>
            <person name="Kuees U."/>
            <person name="Lilly W.W."/>
            <person name="Lindquist E."/>
            <person name="Lucas S."/>
            <person name="Magnuson J.K."/>
            <person name="Piumi F."/>
            <person name="Raudaskoski M."/>
            <person name="Salamov A."/>
            <person name="Schmutz J."/>
            <person name="Schwarze F.W.M.R."/>
            <person name="vanKuyk P.A."/>
            <person name="Horton J.S."/>
            <person name="Grigoriev I.V."/>
            <person name="Woesten H.A.B."/>
        </authorList>
    </citation>
    <scope>NUCLEOTIDE SEQUENCE [LARGE SCALE GENOMIC DNA]</scope>
    <source>
        <strain evidence="2">H4-8 / FGSC 9210</strain>
    </source>
</reference>
<feature type="non-terminal residue" evidence="1">
    <location>
        <position position="214"/>
    </location>
</feature>
<accession>D8Q448</accession>